<feature type="signal peptide" evidence="4">
    <location>
        <begin position="1"/>
        <end position="19"/>
    </location>
</feature>
<keyword evidence="4" id="KW-0732">Signal</keyword>
<organism evidence="6">
    <name type="scientific">Culex pipiens</name>
    <name type="common">House mosquito</name>
    <dbReference type="NCBI Taxonomy" id="7175"/>
    <lineage>
        <taxon>Eukaryota</taxon>
        <taxon>Metazoa</taxon>
        <taxon>Ecdysozoa</taxon>
        <taxon>Arthropoda</taxon>
        <taxon>Hexapoda</taxon>
        <taxon>Insecta</taxon>
        <taxon>Pterygota</taxon>
        <taxon>Neoptera</taxon>
        <taxon>Endopterygota</taxon>
        <taxon>Diptera</taxon>
        <taxon>Nematocera</taxon>
        <taxon>Culicoidea</taxon>
        <taxon>Culicidae</taxon>
        <taxon>Culicinae</taxon>
        <taxon>Culicini</taxon>
        <taxon>Culex</taxon>
        <taxon>Culex</taxon>
    </lineage>
</organism>
<accession>A0A8D8FR25</accession>
<dbReference type="InterPro" id="IPR001314">
    <property type="entry name" value="Peptidase_S1A"/>
</dbReference>
<dbReference type="PRINTS" id="PR00722">
    <property type="entry name" value="CHYMOTRYPSIN"/>
</dbReference>
<protein>
    <submittedName>
        <fullName evidence="6">Serine protease persephone</fullName>
    </submittedName>
</protein>
<dbReference type="FunFam" id="2.40.10.10:FF:000002">
    <property type="entry name" value="Transmembrane protease serine"/>
    <property type="match status" value="1"/>
</dbReference>
<dbReference type="GO" id="GO:0004252">
    <property type="term" value="F:serine-type endopeptidase activity"/>
    <property type="evidence" value="ECO:0007669"/>
    <property type="project" value="InterPro"/>
</dbReference>
<keyword evidence="1" id="KW-1015">Disulfide bond</keyword>
<dbReference type="Pfam" id="PF00089">
    <property type="entry name" value="Trypsin"/>
    <property type="match status" value="1"/>
</dbReference>
<proteinExistence type="inferred from homology"/>
<keyword evidence="3" id="KW-0720">Serine protease</keyword>
<evidence type="ECO:0000259" key="5">
    <source>
        <dbReference type="PROSITE" id="PS50240"/>
    </source>
</evidence>
<dbReference type="GO" id="GO:0006508">
    <property type="term" value="P:proteolysis"/>
    <property type="evidence" value="ECO:0007669"/>
    <property type="project" value="UniProtKB-KW"/>
</dbReference>
<dbReference type="PROSITE" id="PS00134">
    <property type="entry name" value="TRYPSIN_HIS"/>
    <property type="match status" value="1"/>
</dbReference>
<reference evidence="6" key="1">
    <citation type="submission" date="2021-05" db="EMBL/GenBank/DDBJ databases">
        <authorList>
            <person name="Alioto T."/>
            <person name="Alioto T."/>
            <person name="Gomez Garrido J."/>
        </authorList>
    </citation>
    <scope>NUCLEOTIDE SEQUENCE</scope>
</reference>
<dbReference type="EMBL" id="HBUE01087362">
    <property type="protein sequence ID" value="CAG6480015.1"/>
    <property type="molecule type" value="Transcribed_RNA"/>
</dbReference>
<dbReference type="InterPro" id="IPR043504">
    <property type="entry name" value="Peptidase_S1_PA_chymotrypsin"/>
</dbReference>
<dbReference type="InterPro" id="IPR018114">
    <property type="entry name" value="TRYPSIN_HIS"/>
</dbReference>
<dbReference type="PANTHER" id="PTHR24252">
    <property type="entry name" value="ACROSIN-RELATED"/>
    <property type="match status" value="1"/>
</dbReference>
<keyword evidence="3" id="KW-0378">Hydrolase</keyword>
<dbReference type="InterPro" id="IPR033116">
    <property type="entry name" value="TRYPSIN_SER"/>
</dbReference>
<dbReference type="PANTHER" id="PTHR24252:SF7">
    <property type="entry name" value="HYALIN"/>
    <property type="match status" value="1"/>
</dbReference>
<dbReference type="InterPro" id="IPR001254">
    <property type="entry name" value="Trypsin_dom"/>
</dbReference>
<feature type="chain" id="PRO_5034453678" evidence="4">
    <location>
        <begin position="20"/>
        <end position="341"/>
    </location>
</feature>
<evidence type="ECO:0000256" key="1">
    <source>
        <dbReference type="ARBA" id="ARBA00023157"/>
    </source>
</evidence>
<sequence length="341" mass="36971">MSLRSTTLILAASLVLVTAVPFERIHKYEGDDCPLKAGGTGVCRKTIECVNGHTILKQERHCEFVGSNPVVCCPKAEYTVQASRVAADKCGKVPPHNGPKLIDHVVGKTFKAGVGDFPFIGILVYDEENLRCAGSLISSKFLLTAAHCFKSKPTAVRMGTISATDALADSYPVANTFRHPDHNRKTKQNDIGLVELRTEVQMSANVEPICLHAELVDLPASADLTILGWGITNLDRQETSDDLLTGLVHPVPRSSCQSKYNDWNLKITERQLCAIGEQDSKGEYTDACGGDSGGPLVMRKDKKYFLVGVVSTGSGCGSGVPGLYTRVANYLQWTSERVWST</sequence>
<dbReference type="CDD" id="cd00190">
    <property type="entry name" value="Tryp_SPc"/>
    <property type="match status" value="1"/>
</dbReference>
<comment type="similarity">
    <text evidence="2">Belongs to the peptidase S1 family. CLIP subfamily.</text>
</comment>
<dbReference type="InterPro" id="IPR009003">
    <property type="entry name" value="Peptidase_S1_PA"/>
</dbReference>
<dbReference type="Gene3D" id="2.40.10.10">
    <property type="entry name" value="Trypsin-like serine proteases"/>
    <property type="match status" value="1"/>
</dbReference>
<evidence type="ECO:0000256" key="2">
    <source>
        <dbReference type="ARBA" id="ARBA00024195"/>
    </source>
</evidence>
<dbReference type="AlphaFoldDB" id="A0A8D8FR25"/>
<evidence type="ECO:0000256" key="4">
    <source>
        <dbReference type="SAM" id="SignalP"/>
    </source>
</evidence>
<name>A0A8D8FR25_CULPI</name>
<dbReference type="PROSITE" id="PS00135">
    <property type="entry name" value="TRYPSIN_SER"/>
    <property type="match status" value="1"/>
</dbReference>
<evidence type="ECO:0000313" key="6">
    <source>
        <dbReference type="EMBL" id="CAG6480015.1"/>
    </source>
</evidence>
<dbReference type="SMART" id="SM00020">
    <property type="entry name" value="Tryp_SPc"/>
    <property type="match status" value="1"/>
</dbReference>
<keyword evidence="3 6" id="KW-0645">Protease</keyword>
<dbReference type="SUPFAM" id="SSF50494">
    <property type="entry name" value="Trypsin-like serine proteases"/>
    <property type="match status" value="1"/>
</dbReference>
<evidence type="ECO:0000256" key="3">
    <source>
        <dbReference type="RuleBase" id="RU363034"/>
    </source>
</evidence>
<dbReference type="PROSITE" id="PS50240">
    <property type="entry name" value="TRYPSIN_DOM"/>
    <property type="match status" value="1"/>
</dbReference>
<feature type="domain" description="Peptidase S1" evidence="5">
    <location>
        <begin position="105"/>
        <end position="339"/>
    </location>
</feature>